<dbReference type="Proteomes" id="UP001497700">
    <property type="component" value="Unassembled WGS sequence"/>
</dbReference>
<dbReference type="EMBL" id="MU393427">
    <property type="protein sequence ID" value="KAI4869843.1"/>
    <property type="molecule type" value="Genomic_DNA"/>
</dbReference>
<gene>
    <name evidence="1" type="ORF">F4820DRAFT_405235</name>
</gene>
<evidence type="ECO:0000313" key="1">
    <source>
        <dbReference type="EMBL" id="KAI4869843.1"/>
    </source>
</evidence>
<organism evidence="1 2">
    <name type="scientific">Hypoxylon rubiginosum</name>
    <dbReference type="NCBI Taxonomy" id="110542"/>
    <lineage>
        <taxon>Eukaryota</taxon>
        <taxon>Fungi</taxon>
        <taxon>Dikarya</taxon>
        <taxon>Ascomycota</taxon>
        <taxon>Pezizomycotina</taxon>
        <taxon>Sordariomycetes</taxon>
        <taxon>Xylariomycetidae</taxon>
        <taxon>Xylariales</taxon>
        <taxon>Hypoxylaceae</taxon>
        <taxon>Hypoxylon</taxon>
    </lineage>
</organism>
<protein>
    <submittedName>
        <fullName evidence="1">Tetratricopeptide repeat-domain-containing protein</fullName>
    </submittedName>
</protein>
<comment type="caution">
    <text evidence="1">The sequence shown here is derived from an EMBL/GenBank/DDBJ whole genome shotgun (WGS) entry which is preliminary data.</text>
</comment>
<proteinExistence type="predicted"/>
<keyword evidence="2" id="KW-1185">Reference proteome</keyword>
<name>A0ACB9ZDX8_9PEZI</name>
<accession>A0ACB9ZDX8</accession>
<reference evidence="1 2" key="1">
    <citation type="journal article" date="2022" name="New Phytol.">
        <title>Ecological generalism drives hyperdiversity of secondary metabolite gene clusters in xylarialean endophytes.</title>
        <authorList>
            <person name="Franco M.E.E."/>
            <person name="Wisecaver J.H."/>
            <person name="Arnold A.E."/>
            <person name="Ju Y.M."/>
            <person name="Slot J.C."/>
            <person name="Ahrendt S."/>
            <person name="Moore L.P."/>
            <person name="Eastman K.E."/>
            <person name="Scott K."/>
            <person name="Konkel Z."/>
            <person name="Mondo S.J."/>
            <person name="Kuo A."/>
            <person name="Hayes R.D."/>
            <person name="Haridas S."/>
            <person name="Andreopoulos B."/>
            <person name="Riley R."/>
            <person name="LaButti K."/>
            <person name="Pangilinan J."/>
            <person name="Lipzen A."/>
            <person name="Amirebrahimi M."/>
            <person name="Yan J."/>
            <person name="Adam C."/>
            <person name="Keymanesh K."/>
            <person name="Ng V."/>
            <person name="Louie K."/>
            <person name="Northen T."/>
            <person name="Drula E."/>
            <person name="Henrissat B."/>
            <person name="Hsieh H.M."/>
            <person name="Youens-Clark K."/>
            <person name="Lutzoni F."/>
            <person name="Miadlikowska J."/>
            <person name="Eastwood D.C."/>
            <person name="Hamelin R.C."/>
            <person name="Grigoriev I.V."/>
            <person name="U'Ren J.M."/>
        </authorList>
    </citation>
    <scope>NUCLEOTIDE SEQUENCE [LARGE SCALE GENOMIC DNA]</scope>
    <source>
        <strain evidence="1 2">CBS 119005</strain>
    </source>
</reference>
<sequence length="73" mass="8492">MDNLANTLYKQGKYNEAERIYCQVLELRRRVPGEEHLSTIATMDNLSAVFKDQGKDEEAELMYRQALALRERG</sequence>
<evidence type="ECO:0000313" key="2">
    <source>
        <dbReference type="Proteomes" id="UP001497700"/>
    </source>
</evidence>